<gene>
    <name evidence="1" type="ORF">K6Y31_10995</name>
</gene>
<accession>A0ABS8WC62</accession>
<evidence type="ECO:0000313" key="2">
    <source>
        <dbReference type="Proteomes" id="UP001201273"/>
    </source>
</evidence>
<reference evidence="1 2" key="1">
    <citation type="journal article" date="2022" name="Environ. Microbiol. Rep.">
        <title>Eco-phylogenetic analyses reveal divergent evolution of vitamin B12 metabolism in the marine bacterial family 'Psychromonadaceae'.</title>
        <authorList>
            <person name="Jin X."/>
            <person name="Yang Y."/>
            <person name="Cao H."/>
            <person name="Gao B."/>
            <person name="Zhao Z."/>
        </authorList>
    </citation>
    <scope>NUCLEOTIDE SEQUENCE [LARGE SCALE GENOMIC DNA]</scope>
    <source>
        <strain evidence="1 2">MKS20</strain>
    </source>
</reference>
<protein>
    <submittedName>
        <fullName evidence="1">DUF2753 domain-containing protein</fullName>
    </submittedName>
</protein>
<dbReference type="Proteomes" id="UP001201273">
    <property type="component" value="Unassembled WGS sequence"/>
</dbReference>
<organism evidence="1 2">
    <name type="scientific">Motilimonas cestriensis</name>
    <dbReference type="NCBI Taxonomy" id="2742685"/>
    <lineage>
        <taxon>Bacteria</taxon>
        <taxon>Pseudomonadati</taxon>
        <taxon>Pseudomonadota</taxon>
        <taxon>Gammaproteobacteria</taxon>
        <taxon>Alteromonadales</taxon>
        <taxon>Alteromonadales genera incertae sedis</taxon>
        <taxon>Motilimonas</taxon>
    </lineage>
</organism>
<evidence type="ECO:0000313" key="1">
    <source>
        <dbReference type="EMBL" id="MCE2595341.1"/>
    </source>
</evidence>
<sequence length="173" mass="19656">MAAFSLDLWQTLSAQGQHFLRQGDTRQAETFYKLALSEAQKLIDDLSLSAEYEHSARLYMTACHNLVNTSKGQGDVDAEHYYLQLAHAQLQQFADNDALTELTRVTSLKMLDVTLVGLLEFHQQHQGQHWQVLSDALVDEHVAYMAKHQNKNLSPSCEQCEGCQHYPKDVTLH</sequence>
<name>A0ABS8WC62_9GAMM</name>
<proteinExistence type="predicted"/>
<keyword evidence="2" id="KW-1185">Reference proteome</keyword>
<comment type="caution">
    <text evidence="1">The sequence shown here is derived from an EMBL/GenBank/DDBJ whole genome shotgun (WGS) entry which is preliminary data.</text>
</comment>
<dbReference type="EMBL" id="JAIMJA010000010">
    <property type="protein sequence ID" value="MCE2595341.1"/>
    <property type="molecule type" value="Genomic_DNA"/>
</dbReference>
<dbReference type="RefSeq" id="WP_233052827.1">
    <property type="nucleotide sequence ID" value="NZ_JAIMJA010000010.1"/>
</dbReference>